<evidence type="ECO:0000313" key="1">
    <source>
        <dbReference type="EMBL" id="MFL0166559.1"/>
    </source>
</evidence>
<dbReference type="RefSeq" id="WP_406761785.1">
    <property type="nucleotide sequence ID" value="NZ_JBJIAB010000020.1"/>
</dbReference>
<proteinExistence type="predicted"/>
<name>A0ABW8S7E5_9CLOT</name>
<sequence length="249" mass="29188">MLMDYFVFNVNITNENDINDLLKKMSVLKNTEPFVDEVVVNVKCNKILYGKLIDELKKCYFGTNVLLAQVNIYIDNIQDIKLLPNEVDKFLVPILCFDSTSNGIINTMKNLIHTCKEKYFAPIVSINIDNSNEYINSILTYNMIKAYFYDEEIKILHNFKDKDAKLIKEILKDTSYIEDTLNFLGYSDNSVLRVIKKCLREMEIGIEQVYEDTDRQIINTIDNKEIDLEIIHNNRKDLVRSSMDDYFKI</sequence>
<keyword evidence="2" id="KW-1185">Reference proteome</keyword>
<protein>
    <submittedName>
        <fullName evidence="1">Uncharacterized protein</fullName>
    </submittedName>
</protein>
<gene>
    <name evidence="1" type="ORF">ACJDTP_15925</name>
</gene>
<accession>A0ABW8S7E5</accession>
<reference evidence="1 2" key="1">
    <citation type="submission" date="2024-11" db="EMBL/GenBank/DDBJ databases">
        <authorList>
            <person name="Heng Y.C."/>
            <person name="Lim A.C.H."/>
            <person name="Lee J.K.Y."/>
            <person name="Kittelmann S."/>
        </authorList>
    </citation>
    <scope>NUCLEOTIDE SEQUENCE [LARGE SCALE GENOMIC DNA]</scope>
    <source>
        <strain evidence="1 2">WILCCON 0112</strain>
    </source>
</reference>
<comment type="caution">
    <text evidence="1">The sequence shown here is derived from an EMBL/GenBank/DDBJ whole genome shotgun (WGS) entry which is preliminary data.</text>
</comment>
<dbReference type="EMBL" id="JBJIAB010000020">
    <property type="protein sequence ID" value="MFL0166559.1"/>
    <property type="molecule type" value="Genomic_DNA"/>
</dbReference>
<dbReference type="Proteomes" id="UP001623600">
    <property type="component" value="Unassembled WGS sequence"/>
</dbReference>
<organism evidence="1 2">
    <name type="scientific">Candidatus Clostridium helianthi</name>
    <dbReference type="NCBI Taxonomy" id="3381660"/>
    <lineage>
        <taxon>Bacteria</taxon>
        <taxon>Bacillati</taxon>
        <taxon>Bacillota</taxon>
        <taxon>Clostridia</taxon>
        <taxon>Eubacteriales</taxon>
        <taxon>Clostridiaceae</taxon>
        <taxon>Clostridium</taxon>
    </lineage>
</organism>
<evidence type="ECO:0000313" key="2">
    <source>
        <dbReference type="Proteomes" id="UP001623600"/>
    </source>
</evidence>